<organism evidence="2">
    <name type="scientific">Spironucleus salmonicida</name>
    <dbReference type="NCBI Taxonomy" id="348837"/>
    <lineage>
        <taxon>Eukaryota</taxon>
        <taxon>Metamonada</taxon>
        <taxon>Diplomonadida</taxon>
        <taxon>Hexamitidae</taxon>
        <taxon>Hexamitinae</taxon>
        <taxon>Spironucleus</taxon>
    </lineage>
</organism>
<reference evidence="2" key="1">
    <citation type="journal article" date="2014" name="PLoS Genet.">
        <title>The Genome of Spironucleus salmonicida Highlights a Fish Pathogen Adapted to Fluctuating Environments.</title>
        <authorList>
            <person name="Xu F."/>
            <person name="Jerlstrom-Hultqvist J."/>
            <person name="Einarsson E."/>
            <person name="Astvaldsson A."/>
            <person name="Svard S.G."/>
            <person name="Andersson J.O."/>
        </authorList>
    </citation>
    <scope>NUCLEOTIDE SEQUENCE</scope>
</reference>
<keyword evidence="1" id="KW-0472">Membrane</keyword>
<proteinExistence type="predicted"/>
<feature type="transmembrane region" description="Helical" evidence="1">
    <location>
        <begin position="12"/>
        <end position="35"/>
    </location>
</feature>
<evidence type="ECO:0000313" key="2">
    <source>
        <dbReference type="EMBL" id="EST49567.1"/>
    </source>
</evidence>
<feature type="transmembrane region" description="Helical" evidence="1">
    <location>
        <begin position="92"/>
        <end position="111"/>
    </location>
</feature>
<dbReference type="AlphaFoldDB" id="V6LY37"/>
<sequence>MPDTAIPISYRSIFLISFLVQIATCSIVQLINCTILALRVHRHQKSVVIFSVLVVLPFALQILKILISSVMLTAIVLLSYENNSLFANLTLYKLLTINVVTVLLQLAGQFISAA</sequence>
<feature type="transmembrane region" description="Helical" evidence="1">
    <location>
        <begin position="47"/>
        <end position="80"/>
    </location>
</feature>
<evidence type="ECO:0000256" key="1">
    <source>
        <dbReference type="SAM" id="Phobius"/>
    </source>
</evidence>
<name>V6LY37_9EUKA</name>
<gene>
    <name evidence="2" type="ORF">SS50377_10065</name>
</gene>
<dbReference type="EMBL" id="KI545948">
    <property type="protein sequence ID" value="EST49567.1"/>
    <property type="molecule type" value="Genomic_DNA"/>
</dbReference>
<keyword evidence="1 2" id="KW-0812">Transmembrane</keyword>
<protein>
    <submittedName>
        <fullName evidence="2">Transmembrane domain-containing protein</fullName>
    </submittedName>
</protein>
<keyword evidence="1" id="KW-1133">Transmembrane helix</keyword>
<accession>V6LY37</accession>